<keyword evidence="1" id="KW-0472">Membrane</keyword>
<accession>A0A9D2F5B2</accession>
<reference evidence="2" key="1">
    <citation type="journal article" date="2021" name="PeerJ">
        <title>Extensive microbial diversity within the chicken gut microbiome revealed by metagenomics and culture.</title>
        <authorList>
            <person name="Gilroy R."/>
            <person name="Ravi A."/>
            <person name="Getino M."/>
            <person name="Pursley I."/>
            <person name="Horton D.L."/>
            <person name="Alikhan N.F."/>
            <person name="Baker D."/>
            <person name="Gharbi K."/>
            <person name="Hall N."/>
            <person name="Watson M."/>
            <person name="Adriaenssens E.M."/>
            <person name="Foster-Nyarko E."/>
            <person name="Jarju S."/>
            <person name="Secka A."/>
            <person name="Antonio M."/>
            <person name="Oren A."/>
            <person name="Chaudhuri R.R."/>
            <person name="La Ragione R."/>
            <person name="Hildebrand F."/>
            <person name="Pallen M.J."/>
        </authorList>
    </citation>
    <scope>NUCLEOTIDE SEQUENCE</scope>
    <source>
        <strain evidence="2">3436</strain>
    </source>
</reference>
<dbReference type="EMBL" id="DXBO01000167">
    <property type="protein sequence ID" value="HIZ49291.1"/>
    <property type="molecule type" value="Genomic_DNA"/>
</dbReference>
<keyword evidence="1" id="KW-0812">Transmembrane</keyword>
<gene>
    <name evidence="2" type="ORF">H9810_11280</name>
</gene>
<dbReference type="Proteomes" id="UP000824031">
    <property type="component" value="Unassembled WGS sequence"/>
</dbReference>
<evidence type="ECO:0000256" key="1">
    <source>
        <dbReference type="SAM" id="Phobius"/>
    </source>
</evidence>
<protein>
    <submittedName>
        <fullName evidence="2">Permease</fullName>
    </submittedName>
</protein>
<evidence type="ECO:0000313" key="3">
    <source>
        <dbReference type="Proteomes" id="UP000824031"/>
    </source>
</evidence>
<comment type="caution">
    <text evidence="2">The sequence shown here is derived from an EMBL/GenBank/DDBJ whole genome shotgun (WGS) entry which is preliminary data.</text>
</comment>
<sequence length="211" mass="22813">MISLELAGASVALLYGLCTAFRKHTPLYYKIVFFAMASCFLGLGYCALAQLLWPQGLQGFHVGYFGSVGMYFFLYSSYYGAINSLADDGTRRFRLYRAAAFFVAALTAVLAGTGIWVLGTGERLLSTLVLVPVVATVYFSVKHLIFPDVEMGIIAAMRPFNAMVAALCMLQAADLCLPAAGAGAWVRAVCMAVLLAACLPVARKGVQRWFM</sequence>
<feature type="transmembrane region" description="Helical" evidence="1">
    <location>
        <begin position="124"/>
        <end position="141"/>
    </location>
</feature>
<feature type="transmembrane region" description="Helical" evidence="1">
    <location>
        <begin position="98"/>
        <end position="118"/>
    </location>
</feature>
<feature type="transmembrane region" description="Helical" evidence="1">
    <location>
        <begin position="153"/>
        <end position="172"/>
    </location>
</feature>
<dbReference type="AlphaFoldDB" id="A0A9D2F5B2"/>
<proteinExistence type="predicted"/>
<feature type="transmembrane region" description="Helical" evidence="1">
    <location>
        <begin position="184"/>
        <end position="202"/>
    </location>
</feature>
<organism evidence="2 3">
    <name type="scientific">Candidatus Gemmiger excrementavium</name>
    <dbReference type="NCBI Taxonomy" id="2838608"/>
    <lineage>
        <taxon>Bacteria</taxon>
        <taxon>Bacillati</taxon>
        <taxon>Bacillota</taxon>
        <taxon>Clostridia</taxon>
        <taxon>Eubacteriales</taxon>
        <taxon>Gemmiger</taxon>
    </lineage>
</organism>
<feature type="transmembrane region" description="Helical" evidence="1">
    <location>
        <begin position="64"/>
        <end position="86"/>
    </location>
</feature>
<keyword evidence="1" id="KW-1133">Transmembrane helix</keyword>
<reference evidence="2" key="2">
    <citation type="submission" date="2021-04" db="EMBL/GenBank/DDBJ databases">
        <authorList>
            <person name="Gilroy R."/>
        </authorList>
    </citation>
    <scope>NUCLEOTIDE SEQUENCE</scope>
    <source>
        <strain evidence="2">3436</strain>
    </source>
</reference>
<feature type="transmembrane region" description="Helical" evidence="1">
    <location>
        <begin position="31"/>
        <end position="52"/>
    </location>
</feature>
<name>A0A9D2F5B2_9FIRM</name>
<evidence type="ECO:0000313" key="2">
    <source>
        <dbReference type="EMBL" id="HIZ49291.1"/>
    </source>
</evidence>